<keyword evidence="3" id="KW-1185">Reference proteome</keyword>
<accession>A0AAP0LUD1</accession>
<evidence type="ECO:0000313" key="3">
    <source>
        <dbReference type="Proteomes" id="UP001428341"/>
    </source>
</evidence>
<gene>
    <name evidence="2" type="ORF">WN944_026039</name>
</gene>
<name>A0AAP0LUD1_9ROSI</name>
<dbReference type="AlphaFoldDB" id="A0AAP0LUD1"/>
<evidence type="ECO:0000256" key="1">
    <source>
        <dbReference type="SAM" id="MobiDB-lite"/>
    </source>
</evidence>
<organism evidence="2 3">
    <name type="scientific">Citrus x changshan-huyou</name>
    <dbReference type="NCBI Taxonomy" id="2935761"/>
    <lineage>
        <taxon>Eukaryota</taxon>
        <taxon>Viridiplantae</taxon>
        <taxon>Streptophyta</taxon>
        <taxon>Embryophyta</taxon>
        <taxon>Tracheophyta</taxon>
        <taxon>Spermatophyta</taxon>
        <taxon>Magnoliopsida</taxon>
        <taxon>eudicotyledons</taxon>
        <taxon>Gunneridae</taxon>
        <taxon>Pentapetalae</taxon>
        <taxon>rosids</taxon>
        <taxon>malvids</taxon>
        <taxon>Sapindales</taxon>
        <taxon>Rutaceae</taxon>
        <taxon>Aurantioideae</taxon>
        <taxon>Citrus</taxon>
    </lineage>
</organism>
<sequence>MVLQRKLNFDERFKLTLTQPWDNDCSDIHGDDDLFSIWSMHNHYGLHQIHLQLEIMSIPVNSSTRKSLFQQPLSNSIIENTAPENPSTINLNAPPYLEEHENYNSQFMTTATFCQEDSSKFDQPSLIQSNASIYEDFVNTFERSPISHQRCTPCNSNVIQQVHIEEGDDEDSSLRFHTPFSQQQQTFNLSESLSPLLLDRISVHQRQEHGVIDQAPISESQPPSLPNTQNHESQVLQALNPNLNQPQNQNFQNTNQSSAKGDERFCSYDSDNAKGDERFCNYDSNNSMYKMFDGDDKFEQNEEQPQLSVQITNPNIGESDDDVGDC</sequence>
<evidence type="ECO:0000313" key="2">
    <source>
        <dbReference type="EMBL" id="KAK9182891.1"/>
    </source>
</evidence>
<reference evidence="2 3" key="1">
    <citation type="submission" date="2024-05" db="EMBL/GenBank/DDBJ databases">
        <title>Haplotype-resolved chromosome-level genome assembly of Huyou (Citrus changshanensis).</title>
        <authorList>
            <person name="Miao C."/>
            <person name="Chen W."/>
            <person name="Wu Y."/>
            <person name="Wang L."/>
            <person name="Zhao S."/>
            <person name="Grierson D."/>
            <person name="Xu C."/>
            <person name="Chen K."/>
        </authorList>
    </citation>
    <scope>NUCLEOTIDE SEQUENCE [LARGE SCALE GENOMIC DNA]</scope>
    <source>
        <strain evidence="2">01-14</strain>
        <tissue evidence="2">Leaf</tissue>
    </source>
</reference>
<feature type="compositionally biased region" description="Low complexity" evidence="1">
    <location>
        <begin position="242"/>
        <end position="256"/>
    </location>
</feature>
<feature type="region of interest" description="Disordered" evidence="1">
    <location>
        <begin position="242"/>
        <end position="263"/>
    </location>
</feature>
<comment type="caution">
    <text evidence="2">The sequence shown here is derived from an EMBL/GenBank/DDBJ whole genome shotgun (WGS) entry which is preliminary data.</text>
</comment>
<dbReference type="EMBL" id="JBCGBO010000024">
    <property type="protein sequence ID" value="KAK9182891.1"/>
    <property type="molecule type" value="Genomic_DNA"/>
</dbReference>
<protein>
    <submittedName>
        <fullName evidence="2">Uncharacterized protein</fullName>
    </submittedName>
</protein>
<dbReference type="Proteomes" id="UP001428341">
    <property type="component" value="Unassembled WGS sequence"/>
</dbReference>
<proteinExistence type="predicted"/>